<feature type="domain" description="Thioredoxin" evidence="2">
    <location>
        <begin position="211"/>
        <end position="362"/>
    </location>
</feature>
<dbReference type="SUPFAM" id="SSF52833">
    <property type="entry name" value="Thioredoxin-like"/>
    <property type="match status" value="1"/>
</dbReference>
<dbReference type="Gene3D" id="3.40.30.10">
    <property type="entry name" value="Glutaredoxin"/>
    <property type="match status" value="1"/>
</dbReference>
<reference evidence="3 4" key="1">
    <citation type="submission" date="2019-08" db="EMBL/GenBank/DDBJ databases">
        <title>Deep-cultivation of Planctomycetes and their phenomic and genomic characterization uncovers novel biology.</title>
        <authorList>
            <person name="Wiegand S."/>
            <person name="Jogler M."/>
            <person name="Boedeker C."/>
            <person name="Pinto D."/>
            <person name="Vollmers J."/>
            <person name="Rivas-Marin E."/>
            <person name="Kohn T."/>
            <person name="Peeters S.H."/>
            <person name="Heuer A."/>
            <person name="Rast P."/>
            <person name="Oberbeckmann S."/>
            <person name="Bunk B."/>
            <person name="Jeske O."/>
            <person name="Meyerdierks A."/>
            <person name="Storesund J.E."/>
            <person name="Kallscheuer N."/>
            <person name="Luecker S."/>
            <person name="Lage O.M."/>
            <person name="Pohl T."/>
            <person name="Merkel B.J."/>
            <person name="Hornburger P."/>
            <person name="Mueller R.-W."/>
            <person name="Bruemmer F."/>
            <person name="Labrenz M."/>
            <person name="Spormann A.M."/>
            <person name="Op den Camp H."/>
            <person name="Overmann J."/>
            <person name="Amann R."/>
            <person name="Jetten M.S.M."/>
            <person name="Mascher T."/>
            <person name="Medema M.H."/>
            <person name="Devos D.P."/>
            <person name="Kaster A.-K."/>
            <person name="Ovreas L."/>
            <person name="Rohde M."/>
            <person name="Galperin M.Y."/>
            <person name="Jogler C."/>
        </authorList>
    </citation>
    <scope>NUCLEOTIDE SEQUENCE [LARGE SCALE GENOMIC DNA]</scope>
    <source>
        <strain evidence="3 4">Pr1d</strain>
    </source>
</reference>
<dbReference type="InterPro" id="IPR050553">
    <property type="entry name" value="Thioredoxin_ResA/DsbE_sf"/>
</dbReference>
<name>A0A5B9QER9_9BACT</name>
<sequence precursor="true">MKLQCVLFGTLVLLAVPLVAAARAPAELGQYESLIPRHLLSIVHAPEVHQELGLSDVQVTDLEKLFSEIDSRWFAARILPWQQQSAIVAELEGRIWDWFSTNTRPDQQERLQQLEYYSQAGRMLLRVDLAKQIGLQPAEQESLAKLASDVQVAEQKLQNTQYGDPEIPAYQSELLKATEAEREGLTKYLTPSQQEQLSEILGDAFDTTKLKRIYPMAPEFVDVKHWLNSEPLKMAELRGKVVLVHFYAFQCHNCHANFDIYRRWHKDLADKGVVVVGIQTPETSSERDPLAVRSAAQDQELEFPILIDLESKNWKAWGNTMWPTVYVVDKNGYIRHWWQGELNWKGATSDKVIEDLVDNLLVEGEQRATSNITSSK</sequence>
<evidence type="ECO:0000313" key="4">
    <source>
        <dbReference type="Proteomes" id="UP000323917"/>
    </source>
</evidence>
<dbReference type="GO" id="GO:0016491">
    <property type="term" value="F:oxidoreductase activity"/>
    <property type="evidence" value="ECO:0007669"/>
    <property type="project" value="UniProtKB-KW"/>
</dbReference>
<evidence type="ECO:0000256" key="1">
    <source>
        <dbReference type="SAM" id="SignalP"/>
    </source>
</evidence>
<protein>
    <submittedName>
        <fullName evidence="3">Thiol-disulfide oxidoreductase YkuV</fullName>
        <ecNumber evidence="3">1.8.-.-</ecNumber>
    </submittedName>
</protein>
<dbReference type="InterPro" id="IPR013766">
    <property type="entry name" value="Thioredoxin_domain"/>
</dbReference>
<dbReference type="PANTHER" id="PTHR42852">
    <property type="entry name" value="THIOL:DISULFIDE INTERCHANGE PROTEIN DSBE"/>
    <property type="match status" value="1"/>
</dbReference>
<keyword evidence="3" id="KW-0560">Oxidoreductase</keyword>
<proteinExistence type="predicted"/>
<accession>A0A5B9QER9</accession>
<dbReference type="InterPro" id="IPR036249">
    <property type="entry name" value="Thioredoxin-like_sf"/>
</dbReference>
<dbReference type="Proteomes" id="UP000323917">
    <property type="component" value="Chromosome"/>
</dbReference>
<dbReference type="EMBL" id="CP042913">
    <property type="protein sequence ID" value="QEG32823.1"/>
    <property type="molecule type" value="Genomic_DNA"/>
</dbReference>
<dbReference type="AlphaFoldDB" id="A0A5B9QER9"/>
<dbReference type="PROSITE" id="PS51352">
    <property type="entry name" value="THIOREDOXIN_2"/>
    <property type="match status" value="1"/>
</dbReference>
<feature type="chain" id="PRO_5022960094" evidence="1">
    <location>
        <begin position="22"/>
        <end position="376"/>
    </location>
</feature>
<evidence type="ECO:0000259" key="2">
    <source>
        <dbReference type="PROSITE" id="PS51352"/>
    </source>
</evidence>
<dbReference type="EC" id="1.8.-.-" evidence="3"/>
<dbReference type="GO" id="GO:0016209">
    <property type="term" value="F:antioxidant activity"/>
    <property type="evidence" value="ECO:0007669"/>
    <property type="project" value="InterPro"/>
</dbReference>
<dbReference type="RefSeq" id="WP_148071651.1">
    <property type="nucleotide sequence ID" value="NZ_CP042913.1"/>
</dbReference>
<feature type="signal peptide" evidence="1">
    <location>
        <begin position="1"/>
        <end position="21"/>
    </location>
</feature>
<keyword evidence="4" id="KW-1185">Reference proteome</keyword>
<dbReference type="Pfam" id="PF00578">
    <property type="entry name" value="AhpC-TSA"/>
    <property type="match status" value="1"/>
</dbReference>
<dbReference type="PANTHER" id="PTHR42852:SF13">
    <property type="entry name" value="PROTEIN DIPZ"/>
    <property type="match status" value="1"/>
</dbReference>
<evidence type="ECO:0000313" key="3">
    <source>
        <dbReference type="EMBL" id="QEG32823.1"/>
    </source>
</evidence>
<organism evidence="3 4">
    <name type="scientific">Bythopirellula goksoeyrii</name>
    <dbReference type="NCBI Taxonomy" id="1400387"/>
    <lineage>
        <taxon>Bacteria</taxon>
        <taxon>Pseudomonadati</taxon>
        <taxon>Planctomycetota</taxon>
        <taxon>Planctomycetia</taxon>
        <taxon>Pirellulales</taxon>
        <taxon>Lacipirellulaceae</taxon>
        <taxon>Bythopirellula</taxon>
    </lineage>
</organism>
<dbReference type="InterPro" id="IPR000866">
    <property type="entry name" value="AhpC/TSA"/>
</dbReference>
<dbReference type="OrthoDB" id="9799230at2"/>
<gene>
    <name evidence="3" type="primary">ykuV</name>
    <name evidence="3" type="ORF">Pr1d_00830</name>
</gene>
<dbReference type="KEGG" id="bgok:Pr1d_00830"/>
<keyword evidence="1" id="KW-0732">Signal</keyword>